<proteinExistence type="predicted"/>
<sequence length="116" mass="13052">MRTLSSLCVLVEFQVVEVRHPNSKYNGLMTTRISAYRPGPASTRYRVSPFHKLRQRPPKSAITYERAPPTLQTIRGASVVPFPPTQLQMPRAELAASIQLFRHRKASPQSPSLALN</sequence>
<keyword evidence="2" id="KW-1185">Reference proteome</keyword>
<protein>
    <submittedName>
        <fullName evidence="1">Uncharacterized protein</fullName>
    </submittedName>
</protein>
<dbReference type="EMBL" id="JACVVK020000473">
    <property type="protein sequence ID" value="KAK7473362.1"/>
    <property type="molecule type" value="Genomic_DNA"/>
</dbReference>
<evidence type="ECO:0000313" key="1">
    <source>
        <dbReference type="EMBL" id="KAK7473362.1"/>
    </source>
</evidence>
<evidence type="ECO:0000313" key="2">
    <source>
        <dbReference type="Proteomes" id="UP001519460"/>
    </source>
</evidence>
<dbReference type="Proteomes" id="UP001519460">
    <property type="component" value="Unassembled WGS sequence"/>
</dbReference>
<name>A0ABD0JEM0_9CAEN</name>
<gene>
    <name evidence="1" type="ORF">BaRGS_00035410</name>
</gene>
<accession>A0ABD0JEM0</accession>
<reference evidence="1 2" key="1">
    <citation type="journal article" date="2023" name="Sci. Data">
        <title>Genome assembly of the Korean intertidal mud-creeper Batillaria attramentaria.</title>
        <authorList>
            <person name="Patra A.K."/>
            <person name="Ho P.T."/>
            <person name="Jun S."/>
            <person name="Lee S.J."/>
            <person name="Kim Y."/>
            <person name="Won Y.J."/>
        </authorList>
    </citation>
    <scope>NUCLEOTIDE SEQUENCE [LARGE SCALE GENOMIC DNA]</scope>
    <source>
        <strain evidence="1">Wonlab-2016</strain>
    </source>
</reference>
<comment type="caution">
    <text evidence="1">The sequence shown here is derived from an EMBL/GenBank/DDBJ whole genome shotgun (WGS) entry which is preliminary data.</text>
</comment>
<organism evidence="1 2">
    <name type="scientific">Batillaria attramentaria</name>
    <dbReference type="NCBI Taxonomy" id="370345"/>
    <lineage>
        <taxon>Eukaryota</taxon>
        <taxon>Metazoa</taxon>
        <taxon>Spiralia</taxon>
        <taxon>Lophotrochozoa</taxon>
        <taxon>Mollusca</taxon>
        <taxon>Gastropoda</taxon>
        <taxon>Caenogastropoda</taxon>
        <taxon>Sorbeoconcha</taxon>
        <taxon>Cerithioidea</taxon>
        <taxon>Batillariidae</taxon>
        <taxon>Batillaria</taxon>
    </lineage>
</organism>
<dbReference type="AlphaFoldDB" id="A0ABD0JEM0"/>